<evidence type="ECO:0000313" key="2">
    <source>
        <dbReference type="EMBL" id="KAJ7215383.1"/>
    </source>
</evidence>
<dbReference type="Proteomes" id="UP001219525">
    <property type="component" value="Unassembled WGS sequence"/>
</dbReference>
<evidence type="ECO:0000313" key="3">
    <source>
        <dbReference type="Proteomes" id="UP001219525"/>
    </source>
</evidence>
<comment type="caution">
    <text evidence="2">The sequence shown here is derived from an EMBL/GenBank/DDBJ whole genome shotgun (WGS) entry which is preliminary data.</text>
</comment>
<feature type="region of interest" description="Disordered" evidence="1">
    <location>
        <begin position="49"/>
        <end position="97"/>
    </location>
</feature>
<proteinExistence type="predicted"/>
<dbReference type="EMBL" id="JARJCW010000017">
    <property type="protein sequence ID" value="KAJ7215383.1"/>
    <property type="molecule type" value="Genomic_DNA"/>
</dbReference>
<protein>
    <submittedName>
        <fullName evidence="2">Uncharacterized protein</fullName>
    </submittedName>
</protein>
<organism evidence="2 3">
    <name type="scientific">Mycena pura</name>
    <dbReference type="NCBI Taxonomy" id="153505"/>
    <lineage>
        <taxon>Eukaryota</taxon>
        <taxon>Fungi</taxon>
        <taxon>Dikarya</taxon>
        <taxon>Basidiomycota</taxon>
        <taxon>Agaricomycotina</taxon>
        <taxon>Agaricomycetes</taxon>
        <taxon>Agaricomycetidae</taxon>
        <taxon>Agaricales</taxon>
        <taxon>Marasmiineae</taxon>
        <taxon>Mycenaceae</taxon>
        <taxon>Mycena</taxon>
    </lineage>
</organism>
<dbReference type="AlphaFoldDB" id="A0AAD6YJH3"/>
<name>A0AAD6YJH3_9AGAR</name>
<accession>A0AAD6YJH3</accession>
<feature type="compositionally biased region" description="Low complexity" evidence="1">
    <location>
        <begin position="85"/>
        <end position="97"/>
    </location>
</feature>
<reference evidence="2" key="1">
    <citation type="submission" date="2023-03" db="EMBL/GenBank/DDBJ databases">
        <title>Massive genome expansion in bonnet fungi (Mycena s.s.) driven by repeated elements and novel gene families across ecological guilds.</title>
        <authorList>
            <consortium name="Lawrence Berkeley National Laboratory"/>
            <person name="Harder C.B."/>
            <person name="Miyauchi S."/>
            <person name="Viragh M."/>
            <person name="Kuo A."/>
            <person name="Thoen E."/>
            <person name="Andreopoulos B."/>
            <person name="Lu D."/>
            <person name="Skrede I."/>
            <person name="Drula E."/>
            <person name="Henrissat B."/>
            <person name="Morin E."/>
            <person name="Kohler A."/>
            <person name="Barry K."/>
            <person name="LaButti K."/>
            <person name="Morin E."/>
            <person name="Salamov A."/>
            <person name="Lipzen A."/>
            <person name="Mereny Z."/>
            <person name="Hegedus B."/>
            <person name="Baldrian P."/>
            <person name="Stursova M."/>
            <person name="Weitz H."/>
            <person name="Taylor A."/>
            <person name="Grigoriev I.V."/>
            <person name="Nagy L.G."/>
            <person name="Martin F."/>
            <person name="Kauserud H."/>
        </authorList>
    </citation>
    <scope>NUCLEOTIDE SEQUENCE</scope>
    <source>
        <strain evidence="2">9144</strain>
    </source>
</reference>
<gene>
    <name evidence="2" type="ORF">GGX14DRAFT_391820</name>
</gene>
<evidence type="ECO:0000256" key="1">
    <source>
        <dbReference type="SAM" id="MobiDB-lite"/>
    </source>
</evidence>
<keyword evidence="3" id="KW-1185">Reference proteome</keyword>
<sequence>MSYLHARPIVTNVYSTASRRPPVSRRTTPPFARRAFIASLVGMKSAAPVPAPPRALHRPVVSGCARKPALKKRSSDSGLPRTDSVDSTASSSSSSSVDLEVRVQFHAGNELRDVPTDSKVRSALPHPRTSIVRRGIRGVSQLFRGPPPPRFIPVLPPPPEMDALSIIFISVDEDAQPSLVCPGARKVRFCVPPPLSEAEENDEEPSWCEFMSRMPRMALRHRRRETPDGGGRSGLDRPEFVRLDLNCKVA</sequence>